<keyword evidence="2" id="KW-1185">Reference proteome</keyword>
<proteinExistence type="predicted"/>
<comment type="caution">
    <text evidence="1">The sequence shown here is derived from an EMBL/GenBank/DDBJ whole genome shotgun (WGS) entry which is preliminary data.</text>
</comment>
<protein>
    <submittedName>
        <fullName evidence="1">Uncharacterized protein</fullName>
    </submittedName>
</protein>
<gene>
    <name evidence="1" type="ORF">ACFFRN_21850</name>
</gene>
<sequence length="133" mass="15131">MGYELRAVIADARLLQEVNLFDAVTDREAEKHADFWGMPCGFDRLLARWSRHRPIAYVEAEYFGGVGEQSAAVWERERISLGPLKVGERESSPVEGSPVSQALRSIGVRRRWAHDEFDAVGLGQHRHIEDWIS</sequence>
<organism evidence="1 2">
    <name type="scientific">Nonomuraea roseola</name>
    <dbReference type="NCBI Taxonomy" id="46179"/>
    <lineage>
        <taxon>Bacteria</taxon>
        <taxon>Bacillati</taxon>
        <taxon>Actinomycetota</taxon>
        <taxon>Actinomycetes</taxon>
        <taxon>Streptosporangiales</taxon>
        <taxon>Streptosporangiaceae</taxon>
        <taxon>Nonomuraea</taxon>
    </lineage>
</organism>
<accession>A0ABV5Q197</accession>
<name>A0ABV5Q197_9ACTN</name>
<dbReference type="RefSeq" id="WP_346128650.1">
    <property type="nucleotide sequence ID" value="NZ_BAAAXC010000015.1"/>
</dbReference>
<dbReference type="EMBL" id="JBHMCE010000006">
    <property type="protein sequence ID" value="MFB9529257.1"/>
    <property type="molecule type" value="Genomic_DNA"/>
</dbReference>
<reference evidence="1 2" key="1">
    <citation type="submission" date="2024-09" db="EMBL/GenBank/DDBJ databases">
        <authorList>
            <person name="Sun Q."/>
            <person name="Mori K."/>
        </authorList>
    </citation>
    <scope>NUCLEOTIDE SEQUENCE [LARGE SCALE GENOMIC DNA]</scope>
    <source>
        <strain evidence="1 2">JCM 3323</strain>
    </source>
</reference>
<evidence type="ECO:0000313" key="1">
    <source>
        <dbReference type="EMBL" id="MFB9529257.1"/>
    </source>
</evidence>
<evidence type="ECO:0000313" key="2">
    <source>
        <dbReference type="Proteomes" id="UP001589646"/>
    </source>
</evidence>
<dbReference type="Proteomes" id="UP001589646">
    <property type="component" value="Unassembled WGS sequence"/>
</dbReference>